<protein>
    <recommendedName>
        <fullName evidence="1">AbiEi antitoxin N-terminal domain-containing protein</fullName>
    </recommendedName>
</protein>
<name>A0A2N9JCZ0_9ACTN</name>
<dbReference type="KEGG" id="mgg:MPLG2_0250"/>
<dbReference type="InterPro" id="IPR025159">
    <property type="entry name" value="AbiEi_N"/>
</dbReference>
<dbReference type="AlphaFoldDB" id="A0A2N9JCZ0"/>
<evidence type="ECO:0000313" key="3">
    <source>
        <dbReference type="Proteomes" id="UP000238164"/>
    </source>
</evidence>
<evidence type="ECO:0000259" key="1">
    <source>
        <dbReference type="Pfam" id="PF13338"/>
    </source>
</evidence>
<reference evidence="2 3" key="1">
    <citation type="submission" date="2018-02" db="EMBL/GenBank/DDBJ databases">
        <authorList>
            <person name="Cohen D.B."/>
            <person name="Kent A.D."/>
        </authorList>
    </citation>
    <scope>NUCLEOTIDE SEQUENCE [LARGE SCALE GENOMIC DNA]</scope>
    <source>
        <strain evidence="2">1</strain>
    </source>
</reference>
<dbReference type="EMBL" id="LT985188">
    <property type="protein sequence ID" value="SPD85286.1"/>
    <property type="molecule type" value="Genomic_DNA"/>
</dbReference>
<organism evidence="2 3">
    <name type="scientific">Micropruina glycogenica</name>
    <dbReference type="NCBI Taxonomy" id="75385"/>
    <lineage>
        <taxon>Bacteria</taxon>
        <taxon>Bacillati</taxon>
        <taxon>Actinomycetota</taxon>
        <taxon>Actinomycetes</taxon>
        <taxon>Propionibacteriales</taxon>
        <taxon>Nocardioidaceae</taxon>
        <taxon>Micropruina</taxon>
    </lineage>
</organism>
<feature type="domain" description="AbiEi antitoxin N-terminal" evidence="1">
    <location>
        <begin position="2"/>
        <end position="38"/>
    </location>
</feature>
<sequence length="186" mass="19939">MNTVTTKNAAAHGTSKAQLARGVRAGRYERIARGIYQPTDAEAGDLDWIEAAARRPDAIVCLMSALAHHGLTDEIPATLDVALPRGSRIPATAGAITWHLFDKSTFDIGREEIPIPGTDGLTIGLYNAERCIADAYRLRGELGYETPTAALRAWLDRGGKPAELISVATKLPRAKSPLLQALQALT</sequence>
<keyword evidence="3" id="KW-1185">Reference proteome</keyword>
<dbReference type="Proteomes" id="UP000238164">
    <property type="component" value="Chromosome 1"/>
</dbReference>
<dbReference type="RefSeq" id="WP_105184563.1">
    <property type="nucleotide sequence ID" value="NZ_BAAAGO010000012.1"/>
</dbReference>
<accession>A0A2N9JCZ0</accession>
<gene>
    <name evidence="2" type="ORF">MPLG2_0250</name>
</gene>
<proteinExistence type="predicted"/>
<dbReference type="OrthoDB" id="9789781at2"/>
<evidence type="ECO:0000313" key="2">
    <source>
        <dbReference type="EMBL" id="SPD85286.1"/>
    </source>
</evidence>
<dbReference type="Pfam" id="PF13338">
    <property type="entry name" value="AbiEi_4"/>
    <property type="match status" value="1"/>
</dbReference>